<organism evidence="2 3">
    <name type="scientific">Halorubrum distributum JCM 10247</name>
    <dbReference type="NCBI Taxonomy" id="1227486"/>
    <lineage>
        <taxon>Archaea</taxon>
        <taxon>Methanobacteriati</taxon>
        <taxon>Methanobacteriota</taxon>
        <taxon>Stenosarchaea group</taxon>
        <taxon>Halobacteria</taxon>
        <taxon>Halobacteriales</taxon>
        <taxon>Haloferacaceae</taxon>
        <taxon>Halorubrum</taxon>
        <taxon>Halorubrum distributum group</taxon>
    </lineage>
</organism>
<feature type="domain" description="DUF5615" evidence="1">
    <location>
        <begin position="4"/>
        <end position="63"/>
    </location>
</feature>
<dbReference type="PATRIC" id="fig|1227486.3.peg.1323"/>
<dbReference type="AlphaFoldDB" id="M0DGF1"/>
<comment type="caution">
    <text evidence="2">The sequence shown here is derived from an EMBL/GenBank/DDBJ whole genome shotgun (WGS) entry which is preliminary data.</text>
</comment>
<dbReference type="EMBL" id="AOIW01000044">
    <property type="protein sequence ID" value="ELZ33812.1"/>
    <property type="molecule type" value="Genomic_DNA"/>
</dbReference>
<sequence>MSYRILVDENVEYRIIHRLRNYGHDVEHVNDLTAFGKGSSDRELGQYSKSDDRLILTYDDDFVLELDPTAYRAALYVSDVTISARKIAAAVHRMSKQYPQNEVSGIVYVDDWV</sequence>
<name>M0DGF1_9EURY</name>
<gene>
    <name evidence="2" type="ORF">C473_07030</name>
</gene>
<accession>M0DGF1</accession>
<evidence type="ECO:0000313" key="3">
    <source>
        <dbReference type="Proteomes" id="UP000011572"/>
    </source>
</evidence>
<protein>
    <recommendedName>
        <fullName evidence="1">DUF5615 domain-containing protein</fullName>
    </recommendedName>
</protein>
<evidence type="ECO:0000313" key="2">
    <source>
        <dbReference type="EMBL" id="ELZ33812.1"/>
    </source>
</evidence>
<dbReference type="Proteomes" id="UP000011572">
    <property type="component" value="Unassembled WGS sequence"/>
</dbReference>
<dbReference type="InterPro" id="IPR041049">
    <property type="entry name" value="DUF5615"/>
</dbReference>
<dbReference type="RefSeq" id="WP_007345050.1">
    <property type="nucleotide sequence ID" value="NZ_AOIW01000044.1"/>
</dbReference>
<evidence type="ECO:0000259" key="1">
    <source>
        <dbReference type="Pfam" id="PF18480"/>
    </source>
</evidence>
<reference evidence="2 3" key="1">
    <citation type="journal article" date="2014" name="PLoS Genet.">
        <title>Phylogenetically driven sequencing of extremely halophilic archaea reveals strategies for static and dynamic osmo-response.</title>
        <authorList>
            <person name="Becker E.A."/>
            <person name="Seitzer P.M."/>
            <person name="Tritt A."/>
            <person name="Larsen D."/>
            <person name="Krusor M."/>
            <person name="Yao A.I."/>
            <person name="Wu D."/>
            <person name="Madern D."/>
            <person name="Eisen J.A."/>
            <person name="Darling A.E."/>
            <person name="Facciotti M.T."/>
        </authorList>
    </citation>
    <scope>NUCLEOTIDE SEQUENCE [LARGE SCALE GENOMIC DNA]</scope>
    <source>
        <strain evidence="2 3">JCM 10247</strain>
    </source>
</reference>
<proteinExistence type="predicted"/>
<dbReference type="Pfam" id="PF18480">
    <property type="entry name" value="DUF5615"/>
    <property type="match status" value="1"/>
</dbReference>